<evidence type="ECO:0000256" key="1">
    <source>
        <dbReference type="SAM" id="MobiDB-lite"/>
    </source>
</evidence>
<dbReference type="InterPro" id="IPR036689">
    <property type="entry name" value="ESAT-6-like_sf"/>
</dbReference>
<sequence>MSSGGYTASTDAMQTASKKITGLAEDLPDQNPDLSSTPVKAEGFGRAHGSHADAYTKGMKALWDSLQGYCTTLNTYGTNIGSSGAAYGQNEDDQSAAITDAGTE</sequence>
<dbReference type="AlphaFoldDB" id="A0A5N0UVV5"/>
<dbReference type="Gene3D" id="1.10.287.1060">
    <property type="entry name" value="ESAT-6-like"/>
    <property type="match status" value="1"/>
</dbReference>
<dbReference type="OrthoDB" id="3627803at2"/>
<name>A0A5N0UVV5_9PSEU</name>
<evidence type="ECO:0000313" key="2">
    <source>
        <dbReference type="EMBL" id="KAA9156704.1"/>
    </source>
</evidence>
<proteinExistence type="predicted"/>
<organism evidence="2 3">
    <name type="scientific">Amycolatopsis acidicola</name>
    <dbReference type="NCBI Taxonomy" id="2596893"/>
    <lineage>
        <taxon>Bacteria</taxon>
        <taxon>Bacillati</taxon>
        <taxon>Actinomycetota</taxon>
        <taxon>Actinomycetes</taxon>
        <taxon>Pseudonocardiales</taxon>
        <taxon>Pseudonocardiaceae</taxon>
        <taxon>Amycolatopsis</taxon>
    </lineage>
</organism>
<gene>
    <name evidence="2" type="ORF">FPZ12_027105</name>
</gene>
<accession>A0A5N0UVV5</accession>
<feature type="region of interest" description="Disordered" evidence="1">
    <location>
        <begin position="17"/>
        <end position="46"/>
    </location>
</feature>
<protein>
    <recommendedName>
        <fullName evidence="4">ESX-1 secretion-associated protein</fullName>
    </recommendedName>
</protein>
<comment type="caution">
    <text evidence="2">The sequence shown here is derived from an EMBL/GenBank/DDBJ whole genome shotgun (WGS) entry which is preliminary data.</text>
</comment>
<evidence type="ECO:0008006" key="4">
    <source>
        <dbReference type="Google" id="ProtNLM"/>
    </source>
</evidence>
<keyword evidence="3" id="KW-1185">Reference proteome</keyword>
<evidence type="ECO:0000313" key="3">
    <source>
        <dbReference type="Proteomes" id="UP000319769"/>
    </source>
</evidence>
<dbReference type="RefSeq" id="WP_144760810.1">
    <property type="nucleotide sequence ID" value="NZ_VMNW02000047.1"/>
</dbReference>
<feature type="region of interest" description="Disordered" evidence="1">
    <location>
        <begin position="81"/>
        <end position="104"/>
    </location>
</feature>
<reference evidence="2" key="1">
    <citation type="submission" date="2019-09" db="EMBL/GenBank/DDBJ databases">
        <authorList>
            <person name="Teo W.F.A."/>
            <person name="Duangmal K."/>
        </authorList>
    </citation>
    <scope>NUCLEOTIDE SEQUENCE [LARGE SCALE GENOMIC DNA]</scope>
    <source>
        <strain evidence="2">K81G1</strain>
    </source>
</reference>
<dbReference type="SUPFAM" id="SSF140453">
    <property type="entry name" value="EsxAB dimer-like"/>
    <property type="match status" value="1"/>
</dbReference>
<dbReference type="Proteomes" id="UP000319769">
    <property type="component" value="Unassembled WGS sequence"/>
</dbReference>
<dbReference type="EMBL" id="VMNW02000047">
    <property type="protein sequence ID" value="KAA9156704.1"/>
    <property type="molecule type" value="Genomic_DNA"/>
</dbReference>